<accession>A0AAN6NB42</accession>
<feature type="domain" description="RING-type" evidence="11">
    <location>
        <begin position="408"/>
        <end position="625"/>
    </location>
</feature>
<dbReference type="Gene3D" id="3.30.40.10">
    <property type="entry name" value="Zinc/RING finger domain, C3HC4 (zinc finger)"/>
    <property type="match status" value="1"/>
</dbReference>
<dbReference type="GO" id="GO:0000151">
    <property type="term" value="C:ubiquitin ligase complex"/>
    <property type="evidence" value="ECO:0007669"/>
    <property type="project" value="TreeGrafter"/>
</dbReference>
<evidence type="ECO:0000256" key="6">
    <source>
        <dbReference type="ARBA" id="ARBA00022786"/>
    </source>
</evidence>
<dbReference type="AlphaFoldDB" id="A0AAN6NB42"/>
<dbReference type="Gene3D" id="1.20.120.1750">
    <property type="match status" value="1"/>
</dbReference>
<protein>
    <recommendedName>
        <fullName evidence="14">RING-type domain-containing protein</fullName>
    </recommendedName>
</protein>
<evidence type="ECO:0000256" key="5">
    <source>
        <dbReference type="ARBA" id="ARBA00022771"/>
    </source>
</evidence>
<evidence type="ECO:0000313" key="13">
    <source>
        <dbReference type="Proteomes" id="UP001303473"/>
    </source>
</evidence>
<dbReference type="GO" id="GO:0097039">
    <property type="term" value="P:protein linear polyubiquitination"/>
    <property type="evidence" value="ECO:0007669"/>
    <property type="project" value="TreeGrafter"/>
</dbReference>
<dbReference type="PANTHER" id="PTHR22770">
    <property type="entry name" value="UBIQUITIN CONJUGATING ENZYME 7 INTERACTING PROTEIN-RELATED"/>
    <property type="match status" value="1"/>
</dbReference>
<feature type="region of interest" description="Disordered" evidence="9">
    <location>
        <begin position="695"/>
        <end position="725"/>
    </location>
</feature>
<dbReference type="SUPFAM" id="SSF57850">
    <property type="entry name" value="RING/U-box"/>
    <property type="match status" value="3"/>
</dbReference>
<keyword evidence="5 8" id="KW-0863">Zinc-finger</keyword>
<comment type="caution">
    <text evidence="12">The sequence shown here is derived from an EMBL/GenBank/DDBJ whole genome shotgun (WGS) entry which is preliminary data.</text>
</comment>
<proteinExistence type="predicted"/>
<dbReference type="EMBL" id="MU853782">
    <property type="protein sequence ID" value="KAK3941518.1"/>
    <property type="molecule type" value="Genomic_DNA"/>
</dbReference>
<evidence type="ECO:0000256" key="7">
    <source>
        <dbReference type="ARBA" id="ARBA00022833"/>
    </source>
</evidence>
<dbReference type="PANTHER" id="PTHR22770:SF13">
    <property type="entry name" value="RING-TYPE DOMAIN-CONTAINING PROTEIN"/>
    <property type="match status" value="1"/>
</dbReference>
<keyword evidence="13" id="KW-1185">Reference proteome</keyword>
<feature type="domain" description="RING-type" evidence="10">
    <location>
        <begin position="412"/>
        <end position="465"/>
    </location>
</feature>
<evidence type="ECO:0000313" key="12">
    <source>
        <dbReference type="EMBL" id="KAK3941518.1"/>
    </source>
</evidence>
<keyword evidence="4" id="KW-0677">Repeat</keyword>
<evidence type="ECO:0000256" key="4">
    <source>
        <dbReference type="ARBA" id="ARBA00022737"/>
    </source>
</evidence>
<evidence type="ECO:0000256" key="3">
    <source>
        <dbReference type="ARBA" id="ARBA00022723"/>
    </source>
</evidence>
<dbReference type="PROSITE" id="PS50089">
    <property type="entry name" value="ZF_RING_2"/>
    <property type="match status" value="1"/>
</dbReference>
<dbReference type="Pfam" id="PF01485">
    <property type="entry name" value="IBR"/>
    <property type="match status" value="1"/>
</dbReference>
<keyword evidence="7" id="KW-0862">Zinc</keyword>
<evidence type="ECO:0000256" key="9">
    <source>
        <dbReference type="SAM" id="MobiDB-lite"/>
    </source>
</evidence>
<dbReference type="Proteomes" id="UP001303473">
    <property type="component" value="Unassembled WGS sequence"/>
</dbReference>
<dbReference type="GO" id="GO:0004842">
    <property type="term" value="F:ubiquitin-protein transferase activity"/>
    <property type="evidence" value="ECO:0007669"/>
    <property type="project" value="TreeGrafter"/>
</dbReference>
<feature type="compositionally biased region" description="Basic residues" evidence="9">
    <location>
        <begin position="104"/>
        <end position="113"/>
    </location>
</feature>
<keyword evidence="2" id="KW-0808">Transferase</keyword>
<feature type="compositionally biased region" description="Basic residues" evidence="9">
    <location>
        <begin position="700"/>
        <end position="711"/>
    </location>
</feature>
<keyword evidence="6" id="KW-0833">Ubl conjugation pathway</keyword>
<dbReference type="PROSITE" id="PS51873">
    <property type="entry name" value="TRIAD"/>
    <property type="match status" value="1"/>
</dbReference>
<feature type="compositionally biased region" description="Basic and acidic residues" evidence="9">
    <location>
        <begin position="78"/>
        <end position="103"/>
    </location>
</feature>
<name>A0AAN6NB42_9PEZI</name>
<sequence length="801" mass="90077">MVHGNESPVKRGYKPGESSRSSNNHASGSASQAGTRTGTRRDSHSHGQSSRGALFAQAIFGGSRPAQPTAKPRSGGPGDRDRDKDRDVKGKGKEKEKEKEKDHRDHRRHHKSKQAPEPPGIEVELKDLDERYSNFRFGIKPGFPAAKLEAFVRRRYQERRDYRIPETAHFRFYSEGKELGLEDGITRNHAVVWYRVTRNKPGSGDDSEELTWKFTHWQDETHGRLESALSSELARAIDSDGVTVGQLRQRIADHLGIDDAYRVVLTARGGTRAGLLQGNCWEVRQIKKHWLCRWISIDINPATSYVVLKGLGREYVYHPIPSYFEGGMELKDVKRYLEMRVFKAVVQYGHGHLKSEFNTPWTQFAFKSEDGNYLGSFTKVQWGATYTFEIPQDAAEIFADEETWLLRATETCSVCIDDKKISELPVKITEACKHQATICKDCLKQWLQSSLESGGGWDRLKCPDCPELLKYADVKRYASRQTFDRYDVLATRAALKDIPRFRWCLAPECESGQIHDDKCPKFKCAECRATSCVTHDVLWHKGETCEEYDKRNKQKRKDEKASEETIQKTSKKCPKCTKDVHKWTGCNHITCVCGHEWCYMCFAAFQRNQHGFLYCRHNTGCTERDPFIDLIDPPNGGGPPRPVPVPGGVPNFLRRPAWREAAAGGRRGGAGAGGFEGADGGNRFGGLNPDHVFFPPPLRPTHHHGHAHRVPRPPPPPPARPLDGDDEELLRAHHGVPPPPPPPGRPPLNLFNGAAALGLAAAAAAGHGLRMDDDERRRQRREINIQDVAAALEELRGLRLG</sequence>
<dbReference type="GO" id="GO:0043161">
    <property type="term" value="P:proteasome-mediated ubiquitin-dependent protein catabolic process"/>
    <property type="evidence" value="ECO:0007669"/>
    <property type="project" value="TreeGrafter"/>
</dbReference>
<dbReference type="InterPro" id="IPR013083">
    <property type="entry name" value="Znf_RING/FYVE/PHD"/>
</dbReference>
<dbReference type="CDD" id="cd20335">
    <property type="entry name" value="BRcat_RBR"/>
    <property type="match status" value="1"/>
</dbReference>
<dbReference type="GO" id="GO:0008270">
    <property type="term" value="F:zinc ion binding"/>
    <property type="evidence" value="ECO:0007669"/>
    <property type="project" value="UniProtKB-KW"/>
</dbReference>
<dbReference type="GO" id="GO:0043130">
    <property type="term" value="F:ubiquitin binding"/>
    <property type="evidence" value="ECO:0007669"/>
    <property type="project" value="TreeGrafter"/>
</dbReference>
<evidence type="ECO:0000259" key="10">
    <source>
        <dbReference type="PROSITE" id="PS50089"/>
    </source>
</evidence>
<evidence type="ECO:0008006" key="14">
    <source>
        <dbReference type="Google" id="ProtNLM"/>
    </source>
</evidence>
<keyword evidence="3" id="KW-0479">Metal-binding</keyword>
<reference evidence="13" key="1">
    <citation type="journal article" date="2023" name="Mol. Phylogenet. Evol.">
        <title>Genome-scale phylogeny and comparative genomics of the fungal order Sordariales.</title>
        <authorList>
            <person name="Hensen N."/>
            <person name="Bonometti L."/>
            <person name="Westerberg I."/>
            <person name="Brannstrom I.O."/>
            <person name="Guillou S."/>
            <person name="Cros-Aarteil S."/>
            <person name="Calhoun S."/>
            <person name="Haridas S."/>
            <person name="Kuo A."/>
            <person name="Mondo S."/>
            <person name="Pangilinan J."/>
            <person name="Riley R."/>
            <person name="LaButti K."/>
            <person name="Andreopoulos B."/>
            <person name="Lipzen A."/>
            <person name="Chen C."/>
            <person name="Yan M."/>
            <person name="Daum C."/>
            <person name="Ng V."/>
            <person name="Clum A."/>
            <person name="Steindorff A."/>
            <person name="Ohm R.A."/>
            <person name="Martin F."/>
            <person name="Silar P."/>
            <person name="Natvig D.O."/>
            <person name="Lalanne C."/>
            <person name="Gautier V."/>
            <person name="Ament-Velasquez S.L."/>
            <person name="Kruys A."/>
            <person name="Hutchinson M.I."/>
            <person name="Powell A.J."/>
            <person name="Barry K."/>
            <person name="Miller A.N."/>
            <person name="Grigoriev I.V."/>
            <person name="Debuchy R."/>
            <person name="Gladieux P."/>
            <person name="Hiltunen Thoren M."/>
            <person name="Johannesson H."/>
        </authorList>
    </citation>
    <scope>NUCLEOTIDE SEQUENCE [LARGE SCALE GENOMIC DNA]</scope>
    <source>
        <strain evidence="13">CBS 340.73</strain>
    </source>
</reference>
<evidence type="ECO:0000259" key="11">
    <source>
        <dbReference type="PROSITE" id="PS51873"/>
    </source>
</evidence>
<dbReference type="InterPro" id="IPR051628">
    <property type="entry name" value="LUBAC_E3_Ligases"/>
</dbReference>
<dbReference type="SMART" id="SM00184">
    <property type="entry name" value="RING"/>
    <property type="match status" value="1"/>
</dbReference>
<dbReference type="InterPro" id="IPR002867">
    <property type="entry name" value="IBR_dom"/>
</dbReference>
<feature type="compositionally biased region" description="Low complexity" evidence="9">
    <location>
        <begin position="18"/>
        <end position="31"/>
    </location>
</feature>
<dbReference type="Pfam" id="PF26200">
    <property type="entry name" value="Rcat_RNF216"/>
    <property type="match status" value="1"/>
</dbReference>
<dbReference type="CDD" id="cd22584">
    <property type="entry name" value="Rcat_RBR_unk"/>
    <property type="match status" value="1"/>
</dbReference>
<comment type="pathway">
    <text evidence="1">Protein modification; protein ubiquitination.</text>
</comment>
<evidence type="ECO:0000256" key="8">
    <source>
        <dbReference type="PROSITE-ProRule" id="PRU00175"/>
    </source>
</evidence>
<feature type="region of interest" description="Disordered" evidence="9">
    <location>
        <begin position="1"/>
        <end position="122"/>
    </location>
</feature>
<gene>
    <name evidence="12" type="ORF">QBC46DRAFT_258409</name>
</gene>
<evidence type="ECO:0000256" key="2">
    <source>
        <dbReference type="ARBA" id="ARBA00022679"/>
    </source>
</evidence>
<dbReference type="InterPro" id="IPR001841">
    <property type="entry name" value="Znf_RING"/>
</dbReference>
<evidence type="ECO:0000256" key="1">
    <source>
        <dbReference type="ARBA" id="ARBA00004906"/>
    </source>
</evidence>
<dbReference type="InterPro" id="IPR044066">
    <property type="entry name" value="TRIAD_supradom"/>
</dbReference>
<organism evidence="12 13">
    <name type="scientific">Diplogelasinospora grovesii</name>
    <dbReference type="NCBI Taxonomy" id="303347"/>
    <lineage>
        <taxon>Eukaryota</taxon>
        <taxon>Fungi</taxon>
        <taxon>Dikarya</taxon>
        <taxon>Ascomycota</taxon>
        <taxon>Pezizomycotina</taxon>
        <taxon>Sordariomycetes</taxon>
        <taxon>Sordariomycetidae</taxon>
        <taxon>Sordariales</taxon>
        <taxon>Diplogelasinosporaceae</taxon>
        <taxon>Diplogelasinospora</taxon>
    </lineage>
</organism>
<dbReference type="SMART" id="SM00647">
    <property type="entry name" value="IBR"/>
    <property type="match status" value="2"/>
</dbReference>